<organism evidence="11 12">
    <name type="scientific">Paenibacillus chartarius</name>
    <dbReference type="NCBI Taxonomy" id="747481"/>
    <lineage>
        <taxon>Bacteria</taxon>
        <taxon>Bacillati</taxon>
        <taxon>Bacillota</taxon>
        <taxon>Bacilli</taxon>
        <taxon>Bacillales</taxon>
        <taxon>Paenibacillaceae</taxon>
        <taxon>Paenibacillus</taxon>
    </lineage>
</organism>
<evidence type="ECO:0000256" key="8">
    <source>
        <dbReference type="ARBA" id="ARBA00023012"/>
    </source>
</evidence>
<keyword evidence="5" id="KW-0547">Nucleotide-binding</keyword>
<dbReference type="Pfam" id="PF02518">
    <property type="entry name" value="HATPase_c"/>
    <property type="match status" value="1"/>
</dbReference>
<evidence type="ECO:0000256" key="1">
    <source>
        <dbReference type="ARBA" id="ARBA00000085"/>
    </source>
</evidence>
<reference evidence="11 12" key="1">
    <citation type="submission" date="2024-09" db="EMBL/GenBank/DDBJ databases">
        <authorList>
            <person name="Sun Q."/>
            <person name="Mori K."/>
        </authorList>
    </citation>
    <scope>NUCLEOTIDE SEQUENCE [LARGE SCALE GENOMIC DNA]</scope>
    <source>
        <strain evidence="11 12">CCM 7759</strain>
    </source>
</reference>
<feature type="transmembrane region" description="Helical" evidence="9">
    <location>
        <begin position="27"/>
        <end position="49"/>
    </location>
</feature>
<keyword evidence="9" id="KW-0812">Transmembrane</keyword>
<dbReference type="InterPro" id="IPR004358">
    <property type="entry name" value="Sig_transdc_His_kin-like_C"/>
</dbReference>
<keyword evidence="9" id="KW-1133">Transmembrane helix</keyword>
<dbReference type="SUPFAM" id="SSF55874">
    <property type="entry name" value="ATPase domain of HSP90 chaperone/DNA topoisomerase II/histidine kinase"/>
    <property type="match status" value="1"/>
</dbReference>
<dbReference type="EMBL" id="JBHLWN010000014">
    <property type="protein sequence ID" value="MFC0211370.1"/>
    <property type="molecule type" value="Genomic_DNA"/>
</dbReference>
<dbReference type="InterPro" id="IPR005467">
    <property type="entry name" value="His_kinase_dom"/>
</dbReference>
<dbReference type="PROSITE" id="PS50109">
    <property type="entry name" value="HIS_KIN"/>
    <property type="match status" value="1"/>
</dbReference>
<dbReference type="InterPro" id="IPR003594">
    <property type="entry name" value="HATPase_dom"/>
</dbReference>
<feature type="transmembrane region" description="Helical" evidence="9">
    <location>
        <begin position="126"/>
        <end position="146"/>
    </location>
</feature>
<keyword evidence="7" id="KW-0067">ATP-binding</keyword>
<dbReference type="Proteomes" id="UP001589776">
    <property type="component" value="Unassembled WGS sequence"/>
</dbReference>
<feature type="transmembrane region" description="Helical" evidence="9">
    <location>
        <begin position="188"/>
        <end position="216"/>
    </location>
</feature>
<protein>
    <recommendedName>
        <fullName evidence="2">histidine kinase</fullName>
        <ecNumber evidence="2">2.7.13.3</ecNumber>
    </recommendedName>
</protein>
<evidence type="ECO:0000256" key="7">
    <source>
        <dbReference type="ARBA" id="ARBA00022840"/>
    </source>
</evidence>
<keyword evidence="8" id="KW-0902">Two-component regulatory system</keyword>
<dbReference type="Gene3D" id="3.30.565.10">
    <property type="entry name" value="Histidine kinase-like ATPase, C-terminal domain"/>
    <property type="match status" value="1"/>
</dbReference>
<keyword evidence="12" id="KW-1185">Reference proteome</keyword>
<comment type="catalytic activity">
    <reaction evidence="1">
        <text>ATP + protein L-histidine = ADP + protein N-phospho-L-histidine.</text>
        <dbReference type="EC" id="2.7.13.3"/>
    </reaction>
</comment>
<name>A0ABV6DFF2_9BACL</name>
<dbReference type="PRINTS" id="PR00344">
    <property type="entry name" value="BCTRLSENSOR"/>
</dbReference>
<evidence type="ECO:0000256" key="4">
    <source>
        <dbReference type="ARBA" id="ARBA00022679"/>
    </source>
</evidence>
<keyword evidence="4" id="KW-0808">Transferase</keyword>
<keyword evidence="9" id="KW-0472">Membrane</keyword>
<evidence type="ECO:0000313" key="12">
    <source>
        <dbReference type="Proteomes" id="UP001589776"/>
    </source>
</evidence>
<feature type="transmembrane region" description="Helical" evidence="9">
    <location>
        <begin position="158"/>
        <end position="182"/>
    </location>
</feature>
<dbReference type="SMART" id="SM00387">
    <property type="entry name" value="HATPase_c"/>
    <property type="match status" value="1"/>
</dbReference>
<evidence type="ECO:0000259" key="10">
    <source>
        <dbReference type="PROSITE" id="PS50109"/>
    </source>
</evidence>
<feature type="transmembrane region" description="Helical" evidence="9">
    <location>
        <begin position="100"/>
        <end position="120"/>
    </location>
</feature>
<proteinExistence type="predicted"/>
<keyword evidence="6 11" id="KW-0418">Kinase</keyword>
<dbReference type="RefSeq" id="WP_377468344.1">
    <property type="nucleotide sequence ID" value="NZ_JBHLWN010000014.1"/>
</dbReference>
<accession>A0ABV6DFF2</accession>
<dbReference type="GO" id="GO:0016301">
    <property type="term" value="F:kinase activity"/>
    <property type="evidence" value="ECO:0007669"/>
    <property type="project" value="UniProtKB-KW"/>
</dbReference>
<keyword evidence="3" id="KW-0597">Phosphoprotein</keyword>
<dbReference type="InterPro" id="IPR036890">
    <property type="entry name" value="HATPase_C_sf"/>
</dbReference>
<gene>
    <name evidence="11" type="ORF">ACFFK0_02700</name>
</gene>
<evidence type="ECO:0000256" key="2">
    <source>
        <dbReference type="ARBA" id="ARBA00012438"/>
    </source>
</evidence>
<evidence type="ECO:0000256" key="6">
    <source>
        <dbReference type="ARBA" id="ARBA00022777"/>
    </source>
</evidence>
<evidence type="ECO:0000256" key="9">
    <source>
        <dbReference type="SAM" id="Phobius"/>
    </source>
</evidence>
<dbReference type="PANTHER" id="PTHR43065">
    <property type="entry name" value="SENSOR HISTIDINE KINASE"/>
    <property type="match status" value="1"/>
</dbReference>
<dbReference type="PANTHER" id="PTHR43065:SF10">
    <property type="entry name" value="PEROXIDE STRESS-ACTIVATED HISTIDINE KINASE MAK3"/>
    <property type="match status" value="1"/>
</dbReference>
<dbReference type="EC" id="2.7.13.3" evidence="2"/>
<evidence type="ECO:0000256" key="3">
    <source>
        <dbReference type="ARBA" id="ARBA00022553"/>
    </source>
</evidence>
<sequence>MIFVLLMLWTVTLVLLAADAKRPSIRWLSFVAFAGGAGALSAVLGDTVLPGIAPDSPLYGTLFIMEKAASLVQYYGLPYTYVLFAIHYNPDTRLFTHRRLLTVLLLVPPALTLGLIRPMYPVPFAQAALWVLPYMVTGSWIIMAKREPVPALRRMHQVTAWAIVPTVVLCTLFSFVFPLLGVYEMWRYNIWVIAAAFLAFVVSIFRFGFLGIQFLFEKRRLDHAFRAITSGTAILNHAIKNDLGKMSLFTDKLLAEAREGGLTEMEKDLRIVQSSARHIGEMIQRVHQQTQDVVLRLAPVDLAALLEELLDSMGPLLAGYRVKAAYRVRPVIEGDGAHIAETVTNIVTNAVEAMPEGGELNIRLFETKRSYYVRLKDTGPGIPKEQLRRVLEPFFTTKSKLNFGLGLAYAYKVMQVHGGNLEIESVVGEGTTVYISFPKAKPGTGRRFWRMGRSWGS</sequence>
<comment type="caution">
    <text evidence="11">The sequence shown here is derived from an EMBL/GenBank/DDBJ whole genome shotgun (WGS) entry which is preliminary data.</text>
</comment>
<evidence type="ECO:0000313" key="11">
    <source>
        <dbReference type="EMBL" id="MFC0211370.1"/>
    </source>
</evidence>
<feature type="domain" description="Histidine kinase" evidence="10">
    <location>
        <begin position="234"/>
        <end position="441"/>
    </location>
</feature>
<evidence type="ECO:0000256" key="5">
    <source>
        <dbReference type="ARBA" id="ARBA00022741"/>
    </source>
</evidence>